<evidence type="ECO:0000259" key="11">
    <source>
        <dbReference type="Pfam" id="PF00593"/>
    </source>
</evidence>
<reference evidence="13 14" key="1">
    <citation type="submission" date="2023-03" db="EMBL/GenBank/DDBJ databases">
        <title>NovoSphingobium album sp. nov. isolated from polycyclic aromatic hydrocarbons- and heavy-metal polluted soil.</title>
        <authorList>
            <person name="Liu Z."/>
            <person name="Wang K."/>
        </authorList>
    </citation>
    <scope>NUCLEOTIDE SEQUENCE [LARGE SCALE GENOMIC DNA]</scope>
    <source>
        <strain evidence="13 14">H3SJ31-1</strain>
    </source>
</reference>
<evidence type="ECO:0000313" key="14">
    <source>
        <dbReference type="Proteomes" id="UP001216253"/>
    </source>
</evidence>
<protein>
    <submittedName>
        <fullName evidence="13">TonB-dependent receptor</fullName>
    </submittedName>
</protein>
<evidence type="ECO:0000256" key="2">
    <source>
        <dbReference type="ARBA" id="ARBA00022448"/>
    </source>
</evidence>
<feature type="domain" description="TonB-dependent receptor plug" evidence="12">
    <location>
        <begin position="74"/>
        <end position="177"/>
    </location>
</feature>
<dbReference type="Gene3D" id="2.40.170.20">
    <property type="entry name" value="TonB-dependent receptor, beta-barrel domain"/>
    <property type="match status" value="1"/>
</dbReference>
<dbReference type="InterPro" id="IPR036942">
    <property type="entry name" value="Beta-barrel_TonB_sf"/>
</dbReference>
<dbReference type="PANTHER" id="PTHR40980:SF3">
    <property type="entry name" value="TONB-DEPENDENT RECEPTOR-LIKE BETA-BARREL DOMAIN-CONTAINING PROTEIN"/>
    <property type="match status" value="1"/>
</dbReference>
<keyword evidence="7 8" id="KW-0998">Cell outer membrane</keyword>
<organism evidence="13 14">
    <name type="scientific">Novosphingobium album</name>
    <name type="common">ex Liu et al. 2023</name>
    <dbReference type="NCBI Taxonomy" id="3031130"/>
    <lineage>
        <taxon>Bacteria</taxon>
        <taxon>Pseudomonadati</taxon>
        <taxon>Pseudomonadota</taxon>
        <taxon>Alphaproteobacteria</taxon>
        <taxon>Sphingomonadales</taxon>
        <taxon>Sphingomonadaceae</taxon>
        <taxon>Novosphingobium</taxon>
    </lineage>
</organism>
<dbReference type="InterPro" id="IPR039426">
    <property type="entry name" value="TonB-dep_rcpt-like"/>
</dbReference>
<comment type="subcellular location">
    <subcellularLocation>
        <location evidence="1 8">Cell outer membrane</location>
        <topology evidence="1 8">Multi-pass membrane protein</topology>
    </subcellularLocation>
</comment>
<evidence type="ECO:0000256" key="7">
    <source>
        <dbReference type="ARBA" id="ARBA00023237"/>
    </source>
</evidence>
<dbReference type="SUPFAM" id="SSF56935">
    <property type="entry name" value="Porins"/>
    <property type="match status" value="1"/>
</dbReference>
<dbReference type="Pfam" id="PF07715">
    <property type="entry name" value="Plug"/>
    <property type="match status" value="1"/>
</dbReference>
<keyword evidence="6 8" id="KW-0472">Membrane</keyword>
<dbReference type="Gene3D" id="2.170.130.10">
    <property type="entry name" value="TonB-dependent receptor, plug domain"/>
    <property type="match status" value="1"/>
</dbReference>
<feature type="domain" description="TonB-dependent receptor-like beta-barrel" evidence="11">
    <location>
        <begin position="419"/>
        <end position="856"/>
    </location>
</feature>
<dbReference type="Proteomes" id="UP001216253">
    <property type="component" value="Unassembled WGS sequence"/>
</dbReference>
<keyword evidence="5 9" id="KW-0798">TonB box</keyword>
<dbReference type="RefSeq" id="WP_275226789.1">
    <property type="nucleotide sequence ID" value="NZ_JARESE010000009.1"/>
</dbReference>
<dbReference type="InterPro" id="IPR037066">
    <property type="entry name" value="Plug_dom_sf"/>
</dbReference>
<dbReference type="NCBIfam" id="TIGR01782">
    <property type="entry name" value="TonB-Xanth-Caul"/>
    <property type="match status" value="1"/>
</dbReference>
<sequence length="889" mass="97334">MQCIFLGRLRRSTAIATVLVCGAWSCLASAQTTADPVEPALTDDRATVADEGVEGEEIVVTGVRGSLARALNQKRTAAGIVDGISAKDLMDYPDLNIADSLQRITGVTVERSLGEATNIAVRGLASQFTRVTINGQTVTSGNSGREVSFDVFASELFTNVQIHKSHMAEQTEGGLAGTVDLRTARPFDYKSDRPVLGVSAQAQYNDVSKDIDPRLSAIVSKTFADGTIGVLASVSYSEQSLRQDNAEGLRFILTDIDADGDGVRETRNVEYPFIPRYVNENIHRKRLGITGAMQFRPADSFQLNFDVAYANVKEMRRRYSIDGQIVAANIQNPLSPPTVDATGLIVSADLPNVESRSENVQTPYQDKLLLLNADAQWDAADNLAIKGKVGYSDASRTTDEFRSTWSSFGAFHYDFTDRIFPVIEGIGRDILDPANYASHVARFINTDVTDREFSVQGDVEWRLGTFLSALKAGGRFNDGKKDTVQFDGTVRTTANFRDYAIDLPTDHFFKGESAPGIIRNWPVVDFDNILNSTALIPAGYEPPQRLISTNAVKEKTWAGYFQAEFDAHNVSSLPLRGNVGVRVVNTEQSSTGYPTSVSPITVSSTYTEVLPSANVTAELASNLMLRLGVAKSLTRPTITDLTPGGTVAVGVNMASFGNPFLKPYTAWNYDASLEWYFSNEALLSLALFDKEVSGFVTRVSSSETLGADVLGASDPRAGQVFDVSRPVNGDSAYVRGFEIGLQAPLSSLIGRDSFFSDFGFVANYTYADSKSTISFNGEDITTLLRGQSRSSVNAVVYYEKGPFSTRFAYSWRDKYLDEVRGGRERNNFIGAYGQLDMNVQYSITDKIVLTFNALNLLNEGQHRYAETEDRSIRFSNTGRFFLLGARAKF</sequence>
<accession>A0ABT5WKY7</accession>
<keyword evidence="3 8" id="KW-1134">Transmembrane beta strand</keyword>
<keyword evidence="2 8" id="KW-0813">Transport</keyword>
<evidence type="ECO:0000256" key="10">
    <source>
        <dbReference type="SAM" id="SignalP"/>
    </source>
</evidence>
<comment type="similarity">
    <text evidence="8 9">Belongs to the TonB-dependent receptor family.</text>
</comment>
<keyword evidence="4 8" id="KW-0812">Transmembrane</keyword>
<evidence type="ECO:0000256" key="5">
    <source>
        <dbReference type="ARBA" id="ARBA00023077"/>
    </source>
</evidence>
<evidence type="ECO:0000256" key="9">
    <source>
        <dbReference type="RuleBase" id="RU003357"/>
    </source>
</evidence>
<dbReference type="PROSITE" id="PS52016">
    <property type="entry name" value="TONB_DEPENDENT_REC_3"/>
    <property type="match status" value="1"/>
</dbReference>
<keyword evidence="14" id="KW-1185">Reference proteome</keyword>
<evidence type="ECO:0000256" key="1">
    <source>
        <dbReference type="ARBA" id="ARBA00004571"/>
    </source>
</evidence>
<dbReference type="EMBL" id="JARESE010000009">
    <property type="protein sequence ID" value="MDE8650707.1"/>
    <property type="molecule type" value="Genomic_DNA"/>
</dbReference>
<proteinExistence type="inferred from homology"/>
<evidence type="ECO:0000259" key="12">
    <source>
        <dbReference type="Pfam" id="PF07715"/>
    </source>
</evidence>
<dbReference type="InterPro" id="IPR000531">
    <property type="entry name" value="Beta-barrel_TonB"/>
</dbReference>
<feature type="chain" id="PRO_5046390252" evidence="10">
    <location>
        <begin position="31"/>
        <end position="889"/>
    </location>
</feature>
<gene>
    <name evidence="13" type="ORF">PYV00_03110</name>
</gene>
<evidence type="ECO:0000256" key="6">
    <source>
        <dbReference type="ARBA" id="ARBA00023136"/>
    </source>
</evidence>
<name>A0ABT5WKY7_9SPHN</name>
<evidence type="ECO:0000256" key="4">
    <source>
        <dbReference type="ARBA" id="ARBA00022692"/>
    </source>
</evidence>
<feature type="signal peptide" evidence="10">
    <location>
        <begin position="1"/>
        <end position="30"/>
    </location>
</feature>
<keyword evidence="13" id="KW-0675">Receptor</keyword>
<dbReference type="PANTHER" id="PTHR40980">
    <property type="entry name" value="PLUG DOMAIN-CONTAINING PROTEIN"/>
    <property type="match status" value="1"/>
</dbReference>
<dbReference type="CDD" id="cd01347">
    <property type="entry name" value="ligand_gated_channel"/>
    <property type="match status" value="1"/>
</dbReference>
<dbReference type="Pfam" id="PF00593">
    <property type="entry name" value="TonB_dep_Rec_b-barrel"/>
    <property type="match status" value="1"/>
</dbReference>
<keyword evidence="10" id="KW-0732">Signal</keyword>
<evidence type="ECO:0000256" key="8">
    <source>
        <dbReference type="PROSITE-ProRule" id="PRU01360"/>
    </source>
</evidence>
<dbReference type="InterPro" id="IPR012910">
    <property type="entry name" value="Plug_dom"/>
</dbReference>
<evidence type="ECO:0000313" key="13">
    <source>
        <dbReference type="EMBL" id="MDE8650707.1"/>
    </source>
</evidence>
<dbReference type="InterPro" id="IPR010104">
    <property type="entry name" value="TonB_rcpt_bac"/>
</dbReference>
<evidence type="ECO:0000256" key="3">
    <source>
        <dbReference type="ARBA" id="ARBA00022452"/>
    </source>
</evidence>
<comment type="caution">
    <text evidence="13">The sequence shown here is derived from an EMBL/GenBank/DDBJ whole genome shotgun (WGS) entry which is preliminary data.</text>
</comment>